<dbReference type="InterPro" id="IPR036291">
    <property type="entry name" value="NAD(P)-bd_dom_sf"/>
</dbReference>
<evidence type="ECO:0000313" key="4">
    <source>
        <dbReference type="EMBL" id="MFD1534787.1"/>
    </source>
</evidence>
<evidence type="ECO:0000256" key="1">
    <source>
        <dbReference type="ARBA" id="ARBA00023002"/>
    </source>
</evidence>
<evidence type="ECO:0000313" key="5">
    <source>
        <dbReference type="Proteomes" id="UP001597145"/>
    </source>
</evidence>
<dbReference type="RefSeq" id="WP_343982463.1">
    <property type="nucleotide sequence ID" value="NZ_BAAAJG010000015.1"/>
</dbReference>
<dbReference type="Gene3D" id="3.30.360.10">
    <property type="entry name" value="Dihydrodipicolinate Reductase, domain 2"/>
    <property type="match status" value="1"/>
</dbReference>
<dbReference type="Pfam" id="PF01408">
    <property type="entry name" value="GFO_IDH_MocA"/>
    <property type="match status" value="1"/>
</dbReference>
<dbReference type="PANTHER" id="PTHR43818:SF11">
    <property type="entry name" value="BCDNA.GH03377"/>
    <property type="match status" value="1"/>
</dbReference>
<feature type="domain" description="GFO/IDH/MocA-like oxidoreductase" evidence="3">
    <location>
        <begin position="131"/>
        <end position="249"/>
    </location>
</feature>
<comment type="caution">
    <text evidence="4">The sequence shown here is derived from an EMBL/GenBank/DDBJ whole genome shotgun (WGS) entry which is preliminary data.</text>
</comment>
<evidence type="ECO:0000259" key="2">
    <source>
        <dbReference type="Pfam" id="PF01408"/>
    </source>
</evidence>
<keyword evidence="1" id="KW-0560">Oxidoreductase</keyword>
<dbReference type="InterPro" id="IPR055170">
    <property type="entry name" value="GFO_IDH_MocA-like_dom"/>
</dbReference>
<accession>A0ABW4G0B4</accession>
<sequence>MVDRFRAGIIGAGFIGGVHAHAVRAAGGLVAAVADHTPESTERAVGVLGAERAAVSVEELVHADDVDGVHICTPNHTHAALAEVVIAAGKPVICEKPLATTVQDARRLTELAQDADVVACVPFVYRFYPAVREARARIAAGEAGPLWLLHGSYLQDWLASAGATNWRVDPALGGASRAFGDIGVHWCDLMEFVTGHRITRLAARMGLAFANRAGTEDGAAVVFDTDQGATGSVVVSQVSPGRKNRLWFSFDGPAASYSFDQELPDSLWVGGTAHNQVVMRGPDTFGEAAAGYARLPAGHPQGYQDSFTAFVSDVYAKVAGRKPDGLPTFADGLRAAVLTQAVVEAATEQTWVEVPA</sequence>
<protein>
    <submittedName>
        <fullName evidence="4">Gfo/Idh/MocA family protein</fullName>
    </submittedName>
</protein>
<dbReference type="InterPro" id="IPR000683">
    <property type="entry name" value="Gfo/Idh/MocA-like_OxRdtase_N"/>
</dbReference>
<gene>
    <name evidence="4" type="ORF">ACFSCY_35750</name>
</gene>
<dbReference type="SUPFAM" id="SSF55347">
    <property type="entry name" value="Glyceraldehyde-3-phosphate dehydrogenase-like, C-terminal domain"/>
    <property type="match status" value="1"/>
</dbReference>
<keyword evidence="5" id="KW-1185">Reference proteome</keyword>
<dbReference type="PANTHER" id="PTHR43818">
    <property type="entry name" value="BCDNA.GH03377"/>
    <property type="match status" value="1"/>
</dbReference>
<dbReference type="Pfam" id="PF22725">
    <property type="entry name" value="GFO_IDH_MocA_C3"/>
    <property type="match status" value="1"/>
</dbReference>
<dbReference type="EMBL" id="JBHUCP010000045">
    <property type="protein sequence ID" value="MFD1534787.1"/>
    <property type="molecule type" value="Genomic_DNA"/>
</dbReference>
<dbReference type="Gene3D" id="3.40.50.720">
    <property type="entry name" value="NAD(P)-binding Rossmann-like Domain"/>
    <property type="match status" value="1"/>
</dbReference>
<feature type="domain" description="Gfo/Idh/MocA-like oxidoreductase N-terminal" evidence="2">
    <location>
        <begin position="5"/>
        <end position="121"/>
    </location>
</feature>
<dbReference type="SUPFAM" id="SSF51735">
    <property type="entry name" value="NAD(P)-binding Rossmann-fold domains"/>
    <property type="match status" value="1"/>
</dbReference>
<evidence type="ECO:0000259" key="3">
    <source>
        <dbReference type="Pfam" id="PF22725"/>
    </source>
</evidence>
<dbReference type="InterPro" id="IPR050463">
    <property type="entry name" value="Gfo/Idh/MocA_oxidrdct_glycsds"/>
</dbReference>
<proteinExistence type="predicted"/>
<name>A0ABW4G0B4_9PSEU</name>
<dbReference type="Proteomes" id="UP001597145">
    <property type="component" value="Unassembled WGS sequence"/>
</dbReference>
<organism evidence="4 5">
    <name type="scientific">Pseudonocardia aurantiaca</name>
    <dbReference type="NCBI Taxonomy" id="75290"/>
    <lineage>
        <taxon>Bacteria</taxon>
        <taxon>Bacillati</taxon>
        <taxon>Actinomycetota</taxon>
        <taxon>Actinomycetes</taxon>
        <taxon>Pseudonocardiales</taxon>
        <taxon>Pseudonocardiaceae</taxon>
        <taxon>Pseudonocardia</taxon>
    </lineage>
</organism>
<reference evidence="5" key="1">
    <citation type="journal article" date="2019" name="Int. J. Syst. Evol. Microbiol.">
        <title>The Global Catalogue of Microorganisms (GCM) 10K type strain sequencing project: providing services to taxonomists for standard genome sequencing and annotation.</title>
        <authorList>
            <consortium name="The Broad Institute Genomics Platform"/>
            <consortium name="The Broad Institute Genome Sequencing Center for Infectious Disease"/>
            <person name="Wu L."/>
            <person name="Ma J."/>
        </authorList>
    </citation>
    <scope>NUCLEOTIDE SEQUENCE [LARGE SCALE GENOMIC DNA]</scope>
    <source>
        <strain evidence="5">JCM 12165</strain>
    </source>
</reference>